<evidence type="ECO:0000256" key="8">
    <source>
        <dbReference type="RuleBase" id="RU363073"/>
    </source>
</evidence>
<feature type="transmembrane region" description="Helical" evidence="8">
    <location>
        <begin position="368"/>
        <end position="387"/>
    </location>
</feature>
<dbReference type="OrthoDB" id="42657at2759"/>
<dbReference type="GO" id="GO:0006865">
    <property type="term" value="P:amino acid transport"/>
    <property type="evidence" value="ECO:0007669"/>
    <property type="project" value="UniProtKB-KW"/>
</dbReference>
<evidence type="ECO:0000313" key="10">
    <source>
        <dbReference type="EMBL" id="THH09648.1"/>
    </source>
</evidence>
<evidence type="ECO:0000256" key="1">
    <source>
        <dbReference type="ARBA" id="ARBA00004128"/>
    </source>
</evidence>
<reference evidence="10 11" key="1">
    <citation type="submission" date="2019-02" db="EMBL/GenBank/DDBJ databases">
        <title>Genome sequencing of the rare red list fungi Bondarzewia mesenterica.</title>
        <authorList>
            <person name="Buettner E."/>
            <person name="Kellner H."/>
        </authorList>
    </citation>
    <scope>NUCLEOTIDE SEQUENCE [LARGE SCALE GENOMIC DNA]</scope>
    <source>
        <strain evidence="10 11">DSM 108281</strain>
    </source>
</reference>
<name>A0A4S4LEU0_9AGAM</name>
<keyword evidence="3 8" id="KW-0813">Transport</keyword>
<evidence type="ECO:0000256" key="7">
    <source>
        <dbReference type="ARBA" id="ARBA00023136"/>
    </source>
</evidence>
<comment type="caution">
    <text evidence="10">The sequence shown here is derived from an EMBL/GenBank/DDBJ whole genome shotgun (WGS) entry which is preliminary data.</text>
</comment>
<accession>A0A4S4LEU0</accession>
<dbReference type="GO" id="GO:0006914">
    <property type="term" value="P:autophagy"/>
    <property type="evidence" value="ECO:0007669"/>
    <property type="project" value="UniProtKB-KW"/>
</dbReference>
<feature type="transmembrane region" description="Helical" evidence="8">
    <location>
        <begin position="300"/>
        <end position="322"/>
    </location>
</feature>
<keyword evidence="6 8" id="KW-0072">Autophagy</keyword>
<protein>
    <recommendedName>
        <fullName evidence="8">Autophagy-related protein</fullName>
    </recommendedName>
</protein>
<dbReference type="EMBL" id="SGPL01000617">
    <property type="protein sequence ID" value="THH09648.1"/>
    <property type="molecule type" value="Genomic_DNA"/>
</dbReference>
<dbReference type="InterPro" id="IPR036259">
    <property type="entry name" value="MFS_trans_sf"/>
</dbReference>
<dbReference type="AlphaFoldDB" id="A0A4S4LEU0"/>
<feature type="transmembrane region" description="Helical" evidence="8">
    <location>
        <begin position="337"/>
        <end position="356"/>
    </location>
</feature>
<comment type="subcellular location">
    <subcellularLocation>
        <location evidence="1 8">Vacuole membrane</location>
        <topology evidence="1 8">Multi-pass membrane protein</topology>
    </subcellularLocation>
</comment>
<comment type="similarity">
    <text evidence="2 8">Belongs to the ATG22 family.</text>
</comment>
<dbReference type="SUPFAM" id="SSF103473">
    <property type="entry name" value="MFS general substrate transporter"/>
    <property type="match status" value="1"/>
</dbReference>
<keyword evidence="7 8" id="KW-0472">Membrane</keyword>
<dbReference type="PANTHER" id="PTHR23519">
    <property type="entry name" value="AUTOPHAGY-RELATED PROTEIN 22"/>
    <property type="match status" value="1"/>
</dbReference>
<keyword evidence="8" id="KW-0926">Vacuole</keyword>
<keyword evidence="4 8" id="KW-0812">Transmembrane</keyword>
<evidence type="ECO:0000256" key="6">
    <source>
        <dbReference type="ARBA" id="ARBA00023006"/>
    </source>
</evidence>
<comment type="caution">
    <text evidence="8">Lacks conserved residue(s) required for the propagation of feature annotation.</text>
</comment>
<feature type="transmembrane region" description="Helical" evidence="8">
    <location>
        <begin position="445"/>
        <end position="463"/>
    </location>
</feature>
<dbReference type="InterPro" id="IPR050495">
    <property type="entry name" value="ATG22/LtaA_families"/>
</dbReference>
<dbReference type="PANTHER" id="PTHR23519:SF4">
    <property type="entry name" value="AUTOPHAGY-RELATED PROTEIN"/>
    <property type="match status" value="1"/>
</dbReference>
<evidence type="ECO:0000256" key="9">
    <source>
        <dbReference type="SAM" id="MobiDB-lite"/>
    </source>
</evidence>
<evidence type="ECO:0000256" key="3">
    <source>
        <dbReference type="ARBA" id="ARBA00022448"/>
    </source>
</evidence>
<dbReference type="InterPro" id="IPR024671">
    <property type="entry name" value="Atg22-like"/>
</dbReference>
<feature type="region of interest" description="Disordered" evidence="9">
    <location>
        <begin position="606"/>
        <end position="651"/>
    </location>
</feature>
<evidence type="ECO:0000256" key="2">
    <source>
        <dbReference type="ARBA" id="ARBA00006978"/>
    </source>
</evidence>
<evidence type="ECO:0000256" key="5">
    <source>
        <dbReference type="ARBA" id="ARBA00022989"/>
    </source>
</evidence>
<evidence type="ECO:0000313" key="11">
    <source>
        <dbReference type="Proteomes" id="UP000310158"/>
    </source>
</evidence>
<feature type="region of interest" description="Disordered" evidence="9">
    <location>
        <begin position="540"/>
        <end position="559"/>
    </location>
</feature>
<organism evidence="10 11">
    <name type="scientific">Bondarzewia mesenterica</name>
    <dbReference type="NCBI Taxonomy" id="1095465"/>
    <lineage>
        <taxon>Eukaryota</taxon>
        <taxon>Fungi</taxon>
        <taxon>Dikarya</taxon>
        <taxon>Basidiomycota</taxon>
        <taxon>Agaricomycotina</taxon>
        <taxon>Agaricomycetes</taxon>
        <taxon>Russulales</taxon>
        <taxon>Bondarzewiaceae</taxon>
        <taxon>Bondarzewia</taxon>
    </lineage>
</organism>
<feature type="region of interest" description="Disordered" evidence="9">
    <location>
        <begin position="576"/>
        <end position="595"/>
    </location>
</feature>
<gene>
    <name evidence="10" type="ORF">EW146_g8632</name>
</gene>
<dbReference type="Pfam" id="PF11700">
    <property type="entry name" value="ATG22"/>
    <property type="match status" value="2"/>
</dbReference>
<proteinExistence type="inferred from homology"/>
<keyword evidence="5 8" id="KW-1133">Transmembrane helix</keyword>
<comment type="function">
    <text evidence="8">Vacuolar effluxer which mediate the efflux of amino acids resulting from autophagic degradation. The release of autophagic amino acids allows the maintenance of protein synthesis and viability during nitrogen starvation.</text>
</comment>
<keyword evidence="11" id="KW-1185">Reference proteome</keyword>
<evidence type="ECO:0000256" key="4">
    <source>
        <dbReference type="ARBA" id="ARBA00022692"/>
    </source>
</evidence>
<feature type="compositionally biased region" description="Gly residues" evidence="9">
    <location>
        <begin position="583"/>
        <end position="593"/>
    </location>
</feature>
<dbReference type="GO" id="GO:0005774">
    <property type="term" value="C:vacuolar membrane"/>
    <property type="evidence" value="ECO:0007669"/>
    <property type="project" value="UniProtKB-SubCell"/>
</dbReference>
<keyword evidence="8" id="KW-0029">Amino-acid transport</keyword>
<sequence length="651" mass="70779">MSHELPPDYPVTKTEPKPFVVDDKSGEALEDIAIPVTAPLSREEPIVTRKELWSYYLYYNGDNGVGPIGYSMTLFQSLATSAGYDPIRGPGSSCLDADASGRCVLPWGSGTKAVSSIVLVANGYEDILACMQIMTMIFTTICSAADYGTFGRWLLLVITHRTDGELLWGSTLLASSPTAQHLSSTLRSFLASHAIPPHARALKDKLDSGEIPAEVYEQEESLEKNKISNISTMKRLASAGAQQYRLHIHVGFKSLAAPAAVIFQQPRPGPSLPKGESNLTIGWKQVWIALKQYKKLPYTFIYLCAFFLFADGLNTTGTLISICQNDKFSFSFLQNTYLGLAQAITSTASTFGFWYIQRYWKISTKKMFVITNVVTILIPLWGMIGIWTNKFGFHNGWEFWAYNVVSGLFQAPYYAFSQTMMAELTPPGFDNMAIINNTGDNWKGFPFLFSLCTAASIVIWFGVDVTKGRATSTSTVATDAQSQAKPSIYHAGSNTEFRYGIFHRPTRHNPSSTHFAKRARCDGAICSMVFSTDPTHNVVKPDGVSAPSTISSTRRDRACQRDSIMVSTSASASASASAVHNGNGNGNGRGGGHPALARVELMGARGRLSGNGNGRGRGRGRGSRLPPTPLSADPRNGSHHGAAGKMAFVTQ</sequence>
<dbReference type="Proteomes" id="UP000310158">
    <property type="component" value="Unassembled WGS sequence"/>
</dbReference>